<evidence type="ECO:0000256" key="1">
    <source>
        <dbReference type="ARBA" id="ARBA00009747"/>
    </source>
</evidence>
<feature type="binding site" evidence="8">
    <location>
        <position position="122"/>
    </location>
    <ligand>
        <name>ATP</name>
        <dbReference type="ChEBI" id="CHEBI:30616"/>
    </ligand>
</feature>
<comment type="catalytic activity">
    <reaction evidence="8">
        <text>L-tyrosyl-[protein] + UTP = O-(5'-uridylyl)-L-tyrosyl-[protein] + diphosphate</text>
        <dbReference type="Rhea" id="RHEA:83887"/>
        <dbReference type="Rhea" id="RHEA-COMP:10136"/>
        <dbReference type="Rhea" id="RHEA-COMP:20238"/>
        <dbReference type="ChEBI" id="CHEBI:33019"/>
        <dbReference type="ChEBI" id="CHEBI:46398"/>
        <dbReference type="ChEBI" id="CHEBI:46858"/>
        <dbReference type="ChEBI" id="CHEBI:90602"/>
    </reaction>
</comment>
<dbReference type="GO" id="GO:0005524">
    <property type="term" value="F:ATP binding"/>
    <property type="evidence" value="ECO:0007669"/>
    <property type="project" value="UniProtKB-UniRule"/>
</dbReference>
<dbReference type="GO" id="GO:0030145">
    <property type="term" value="F:manganese ion binding"/>
    <property type="evidence" value="ECO:0007669"/>
    <property type="project" value="UniProtKB-UniRule"/>
</dbReference>
<dbReference type="Pfam" id="PF02696">
    <property type="entry name" value="SelO"/>
    <property type="match status" value="1"/>
</dbReference>
<dbReference type="PANTHER" id="PTHR32057:SF14">
    <property type="entry name" value="PROTEIN ADENYLYLTRANSFERASE SELO, MITOCHONDRIAL"/>
    <property type="match status" value="1"/>
</dbReference>
<feature type="binding site" evidence="8">
    <location>
        <position position="260"/>
    </location>
    <ligand>
        <name>Mg(2+)</name>
        <dbReference type="ChEBI" id="CHEBI:18420"/>
    </ligand>
</feature>
<feature type="binding site" evidence="8">
    <location>
        <position position="251"/>
    </location>
    <ligand>
        <name>Mg(2+)</name>
        <dbReference type="ChEBI" id="CHEBI:18420"/>
    </ligand>
</feature>
<dbReference type="InterPro" id="IPR003846">
    <property type="entry name" value="SelO"/>
</dbReference>
<evidence type="ECO:0000313" key="9">
    <source>
        <dbReference type="EMBL" id="KYC28922.1"/>
    </source>
</evidence>
<evidence type="ECO:0000256" key="7">
    <source>
        <dbReference type="ARBA" id="ARBA00022842"/>
    </source>
</evidence>
<gene>
    <name evidence="8" type="primary">ydiU</name>
    <name evidence="8" type="synonym">selO</name>
    <name evidence="9" type="ORF">ACY05_03445</name>
</gene>
<protein>
    <recommendedName>
        <fullName evidence="8">Protein nucleotidyltransferase YdiU</fullName>
        <ecNumber evidence="8">2.7.7.-</ecNumber>
    </recommendedName>
    <alternativeName>
        <fullName evidence="8">Protein adenylyltransferase YdiU</fullName>
        <ecNumber evidence="8">2.7.7.108</ecNumber>
    </alternativeName>
    <alternativeName>
        <fullName evidence="8">Protein uridylyltransferase YdiU</fullName>
        <ecNumber evidence="8">2.7.7.-</ecNumber>
    </alternativeName>
</protein>
<dbReference type="EC" id="2.7.7.108" evidence="8"/>
<proteinExistence type="inferred from homology"/>
<name>A0A656Z7C3_9PROT</name>
<evidence type="ECO:0000256" key="4">
    <source>
        <dbReference type="ARBA" id="ARBA00022723"/>
    </source>
</evidence>
<dbReference type="Proteomes" id="UP000243416">
    <property type="component" value="Unassembled WGS sequence"/>
</dbReference>
<keyword evidence="7 8" id="KW-0460">Magnesium</keyword>
<dbReference type="GO" id="GO:0070733">
    <property type="term" value="F:AMPylase activity"/>
    <property type="evidence" value="ECO:0007669"/>
    <property type="project" value="UniProtKB-EC"/>
</dbReference>
<comment type="catalytic activity">
    <reaction evidence="8">
        <text>L-seryl-[protein] + ATP = 3-O-(5'-adenylyl)-L-seryl-[protein] + diphosphate</text>
        <dbReference type="Rhea" id="RHEA:58120"/>
        <dbReference type="Rhea" id="RHEA-COMP:9863"/>
        <dbReference type="Rhea" id="RHEA-COMP:15073"/>
        <dbReference type="ChEBI" id="CHEBI:29999"/>
        <dbReference type="ChEBI" id="CHEBI:30616"/>
        <dbReference type="ChEBI" id="CHEBI:33019"/>
        <dbReference type="ChEBI" id="CHEBI:142516"/>
        <dbReference type="EC" id="2.7.7.108"/>
    </reaction>
</comment>
<evidence type="ECO:0000256" key="8">
    <source>
        <dbReference type="HAMAP-Rule" id="MF_00692"/>
    </source>
</evidence>
<dbReference type="RefSeq" id="WP_067170888.1">
    <property type="nucleotide sequence ID" value="NZ_LFZK01000002.1"/>
</dbReference>
<feature type="binding site" evidence="8">
    <location>
        <position position="109"/>
    </location>
    <ligand>
        <name>ATP</name>
        <dbReference type="ChEBI" id="CHEBI:30616"/>
    </ligand>
</feature>
<keyword evidence="4 8" id="KW-0479">Metal-binding</keyword>
<feature type="binding site" evidence="8">
    <location>
        <position position="172"/>
    </location>
    <ligand>
        <name>ATP</name>
        <dbReference type="ChEBI" id="CHEBI:30616"/>
    </ligand>
</feature>
<dbReference type="GO" id="GO:0000287">
    <property type="term" value="F:magnesium ion binding"/>
    <property type="evidence" value="ECO:0007669"/>
    <property type="project" value="UniProtKB-UniRule"/>
</dbReference>
<evidence type="ECO:0000256" key="2">
    <source>
        <dbReference type="ARBA" id="ARBA00022679"/>
    </source>
</evidence>
<keyword evidence="2 8" id="KW-0808">Transferase</keyword>
<evidence type="ECO:0000256" key="6">
    <source>
        <dbReference type="ARBA" id="ARBA00022840"/>
    </source>
</evidence>
<accession>A0A656Z7C3</accession>
<keyword evidence="10" id="KW-1185">Reference proteome</keyword>
<comment type="catalytic activity">
    <reaction evidence="8">
        <text>L-seryl-[protein] + UTP = O-(5'-uridylyl)-L-seryl-[protein] + diphosphate</text>
        <dbReference type="Rhea" id="RHEA:64604"/>
        <dbReference type="Rhea" id="RHEA-COMP:9863"/>
        <dbReference type="Rhea" id="RHEA-COMP:16635"/>
        <dbReference type="ChEBI" id="CHEBI:29999"/>
        <dbReference type="ChEBI" id="CHEBI:33019"/>
        <dbReference type="ChEBI" id="CHEBI:46398"/>
        <dbReference type="ChEBI" id="CHEBI:156051"/>
    </reaction>
</comment>
<comment type="similarity">
    <text evidence="1 8">Belongs to the SELO family.</text>
</comment>
<dbReference type="HAMAP" id="MF_00692">
    <property type="entry name" value="SelO"/>
    <property type="match status" value="1"/>
</dbReference>
<keyword evidence="8" id="KW-0464">Manganese</keyword>
<keyword evidence="6 8" id="KW-0067">ATP-binding</keyword>
<comment type="catalytic activity">
    <reaction evidence="8">
        <text>L-histidyl-[protein] + UTP = N(tele)-(5'-uridylyl)-L-histidyl-[protein] + diphosphate</text>
        <dbReference type="Rhea" id="RHEA:83891"/>
        <dbReference type="Rhea" id="RHEA-COMP:9745"/>
        <dbReference type="Rhea" id="RHEA-COMP:20239"/>
        <dbReference type="ChEBI" id="CHEBI:29979"/>
        <dbReference type="ChEBI" id="CHEBI:33019"/>
        <dbReference type="ChEBI" id="CHEBI:46398"/>
        <dbReference type="ChEBI" id="CHEBI:233474"/>
    </reaction>
</comment>
<dbReference type="EC" id="2.7.7.-" evidence="8"/>
<dbReference type="EMBL" id="LFZK01000002">
    <property type="protein sequence ID" value="KYC28922.1"/>
    <property type="molecule type" value="Genomic_DNA"/>
</dbReference>
<feature type="binding site" evidence="8">
    <location>
        <position position="86"/>
    </location>
    <ligand>
        <name>ATP</name>
        <dbReference type="ChEBI" id="CHEBI:30616"/>
    </ligand>
</feature>
<dbReference type="NCBIfam" id="NF000658">
    <property type="entry name" value="PRK00029.1"/>
    <property type="match status" value="1"/>
</dbReference>
<organism evidence="9 10">
    <name type="scientific">Sterolibacterium denitrificans</name>
    <dbReference type="NCBI Taxonomy" id="157592"/>
    <lineage>
        <taxon>Bacteria</taxon>
        <taxon>Pseudomonadati</taxon>
        <taxon>Pseudomonadota</taxon>
        <taxon>Betaproteobacteria</taxon>
        <taxon>Nitrosomonadales</taxon>
        <taxon>Sterolibacteriaceae</taxon>
        <taxon>Sterolibacterium</taxon>
    </lineage>
</organism>
<reference evidence="9 10" key="1">
    <citation type="journal article" date="2016" name="ISME J.">
        <title>Integrated multi-omics analyses reveal the biochemical mechanisms and phylogenetic relevance of anaerobic androgen biodegradation in the environment.</title>
        <authorList>
            <person name="Yang F.C."/>
            <person name="Chen Y.L."/>
            <person name="Tang S.L."/>
            <person name="Yu C.P."/>
            <person name="Wang P.H."/>
            <person name="Ismail W."/>
            <person name="Wang C.H."/>
            <person name="Ding J.Y."/>
            <person name="Yang C.Y."/>
            <person name="Yang C.Y."/>
            <person name="Chiang Y.R."/>
        </authorList>
    </citation>
    <scope>NUCLEOTIDE SEQUENCE [LARGE SCALE GENOMIC DNA]</scope>
    <source>
        <strain evidence="9 10">DSM 13999</strain>
    </source>
</reference>
<evidence type="ECO:0000256" key="3">
    <source>
        <dbReference type="ARBA" id="ARBA00022695"/>
    </source>
</evidence>
<feature type="active site" description="Proton acceptor" evidence="8">
    <location>
        <position position="250"/>
    </location>
</feature>
<dbReference type="PANTHER" id="PTHR32057">
    <property type="entry name" value="PROTEIN ADENYLYLTRANSFERASE SELO, MITOCHONDRIAL"/>
    <property type="match status" value="1"/>
</dbReference>
<dbReference type="AlphaFoldDB" id="A0A656Z7C3"/>
<dbReference type="OrthoDB" id="9776281at2"/>
<evidence type="ECO:0000256" key="5">
    <source>
        <dbReference type="ARBA" id="ARBA00022741"/>
    </source>
</evidence>
<feature type="binding site" evidence="8">
    <location>
        <position position="88"/>
    </location>
    <ligand>
        <name>ATP</name>
        <dbReference type="ChEBI" id="CHEBI:30616"/>
    </ligand>
</feature>
<feature type="binding site" evidence="8">
    <location>
        <position position="179"/>
    </location>
    <ligand>
        <name>ATP</name>
        <dbReference type="ChEBI" id="CHEBI:30616"/>
    </ligand>
</feature>
<comment type="catalytic activity">
    <reaction evidence="8">
        <text>L-tyrosyl-[protein] + ATP = O-(5'-adenylyl)-L-tyrosyl-[protein] + diphosphate</text>
        <dbReference type="Rhea" id="RHEA:54288"/>
        <dbReference type="Rhea" id="RHEA-COMP:10136"/>
        <dbReference type="Rhea" id="RHEA-COMP:13846"/>
        <dbReference type="ChEBI" id="CHEBI:30616"/>
        <dbReference type="ChEBI" id="CHEBI:33019"/>
        <dbReference type="ChEBI" id="CHEBI:46858"/>
        <dbReference type="ChEBI" id="CHEBI:83624"/>
        <dbReference type="EC" id="2.7.7.108"/>
    </reaction>
</comment>
<feature type="binding site" evidence="8">
    <location>
        <position position="121"/>
    </location>
    <ligand>
        <name>ATP</name>
        <dbReference type="ChEBI" id="CHEBI:30616"/>
    </ligand>
</feature>
<comment type="caution">
    <text evidence="9">The sequence shown here is derived from an EMBL/GenBank/DDBJ whole genome shotgun (WGS) entry which is preliminary data.</text>
</comment>
<comment type="catalytic activity">
    <reaction evidence="8">
        <text>L-threonyl-[protein] + ATP = 3-O-(5'-adenylyl)-L-threonyl-[protein] + diphosphate</text>
        <dbReference type="Rhea" id="RHEA:54292"/>
        <dbReference type="Rhea" id="RHEA-COMP:11060"/>
        <dbReference type="Rhea" id="RHEA-COMP:13847"/>
        <dbReference type="ChEBI" id="CHEBI:30013"/>
        <dbReference type="ChEBI" id="CHEBI:30616"/>
        <dbReference type="ChEBI" id="CHEBI:33019"/>
        <dbReference type="ChEBI" id="CHEBI:138113"/>
        <dbReference type="EC" id="2.7.7.108"/>
    </reaction>
</comment>
<feature type="binding site" evidence="8">
    <location>
        <position position="260"/>
    </location>
    <ligand>
        <name>ATP</name>
        <dbReference type="ChEBI" id="CHEBI:30616"/>
    </ligand>
</feature>
<evidence type="ECO:0000313" key="10">
    <source>
        <dbReference type="Proteomes" id="UP000243416"/>
    </source>
</evidence>
<keyword evidence="3 8" id="KW-0548">Nucleotidyltransferase</keyword>
<sequence length="512" mass="56151">MRFAFDNTYARELPGFHMAWQPATVPAPRLLFLNHGLAAALGLDLADCRSAELAELFSGNRLPAGAEPIAQVYAGHQFGHFSPQLGDGRALLIGELIDCSGVRRDIAFKGSGRTPYSRGGDGKAAIGPMLREVLIGEAMHALGIPTSRALAVVASGELIQRERALPGAVLTRVAASHIRIGSFEYFAARGDTEGVRRLAEYAIARHDPQLCGLPAAKRHLEFLRAVCERQAALIARWMCVGFIHGVMNTDNMSIAGETIDYGPCAFMETYDPDLAFSSIDQHGRYAYGRQPAIAQWNLARFAEALLPLLADEERQAHTLATAVIAEFPTRYHAHWLAGMRAKLGLTADTRPQDADADADTDRALAEDWLQLLHACRIDFTLAWHHLADALEGRDEPLQHLFATQAGDGMEKMASLAAWLQRWRLRRGNENSENRAAARATMRRANPLVIPRNQHVETALTAAERDDLIPFRQLLSALETPCVDSLDADPALTHFATPSSAGFMARYRTYCGT</sequence>
<keyword evidence="5 8" id="KW-0547">Nucleotide-binding</keyword>
<comment type="function">
    <text evidence="8">Nucleotidyltransferase involved in the post-translational modification of proteins. It can catalyze the addition of adenosine monophosphate (AMP) or uridine monophosphate (UMP) to a protein, resulting in modifications known as AMPylation and UMPylation.</text>
</comment>
<feature type="binding site" evidence="8">
    <location>
        <position position="89"/>
    </location>
    <ligand>
        <name>ATP</name>
        <dbReference type="ChEBI" id="CHEBI:30616"/>
    </ligand>
</feature>
<comment type="cofactor">
    <cofactor evidence="8">
        <name>Mg(2+)</name>
        <dbReference type="ChEBI" id="CHEBI:18420"/>
    </cofactor>
    <cofactor evidence="8">
        <name>Mn(2+)</name>
        <dbReference type="ChEBI" id="CHEBI:29035"/>
    </cofactor>
</comment>